<evidence type="ECO:0000313" key="2">
    <source>
        <dbReference type="EMBL" id="HIR55048.1"/>
    </source>
</evidence>
<proteinExistence type="predicted"/>
<dbReference type="InterPro" id="IPR018966">
    <property type="entry name" value="VTC_domain"/>
</dbReference>
<comment type="caution">
    <text evidence="2">The sequence shown here is derived from an EMBL/GenBank/DDBJ whole genome shotgun (WGS) entry which is preliminary data.</text>
</comment>
<dbReference type="AlphaFoldDB" id="A0A9D1DLM6"/>
<evidence type="ECO:0000259" key="1">
    <source>
        <dbReference type="Pfam" id="PF09359"/>
    </source>
</evidence>
<reference evidence="2" key="1">
    <citation type="submission" date="2020-10" db="EMBL/GenBank/DDBJ databases">
        <authorList>
            <person name="Gilroy R."/>
        </authorList>
    </citation>
    <scope>NUCLEOTIDE SEQUENCE</scope>
    <source>
        <strain evidence="2">ChiGjej3B3-7149</strain>
    </source>
</reference>
<organism evidence="2 3">
    <name type="scientific">Candidatus Scatomorpha intestinigallinarum</name>
    <dbReference type="NCBI Taxonomy" id="2840923"/>
    <lineage>
        <taxon>Bacteria</taxon>
        <taxon>Bacillati</taxon>
        <taxon>Bacillota</taxon>
        <taxon>Clostridia</taxon>
        <taxon>Eubacteriales</taxon>
        <taxon>Candidatus Scatomorpha</taxon>
    </lineage>
</organism>
<protein>
    <submittedName>
        <fullName evidence="2">VTC domain-containing protein</fullName>
    </submittedName>
</protein>
<accession>A0A9D1DLM6</accession>
<dbReference type="EMBL" id="DVHH01000138">
    <property type="protein sequence ID" value="HIR55048.1"/>
    <property type="molecule type" value="Genomic_DNA"/>
</dbReference>
<evidence type="ECO:0000313" key="3">
    <source>
        <dbReference type="Proteomes" id="UP000824238"/>
    </source>
</evidence>
<feature type="domain" description="VTC" evidence="1">
    <location>
        <begin position="1"/>
        <end position="83"/>
    </location>
</feature>
<name>A0A9D1DLM6_9FIRM</name>
<dbReference type="Pfam" id="PF09359">
    <property type="entry name" value="VTC"/>
    <property type="match status" value="1"/>
</dbReference>
<dbReference type="Proteomes" id="UP000824238">
    <property type="component" value="Unassembled WGS sequence"/>
</dbReference>
<sequence length="85" mass="9355">MDYTREAFTFPAGNVRVTLDYDIRTGLDCTAMLDTGCVTVPVPGEPAILEVKWDEFLPDIVRYAVALRGVRAGSFSKYAACRAYG</sequence>
<reference evidence="2" key="2">
    <citation type="journal article" date="2021" name="PeerJ">
        <title>Extensive microbial diversity within the chicken gut microbiome revealed by metagenomics and culture.</title>
        <authorList>
            <person name="Gilroy R."/>
            <person name="Ravi A."/>
            <person name="Getino M."/>
            <person name="Pursley I."/>
            <person name="Horton D.L."/>
            <person name="Alikhan N.F."/>
            <person name="Baker D."/>
            <person name="Gharbi K."/>
            <person name="Hall N."/>
            <person name="Watson M."/>
            <person name="Adriaenssens E.M."/>
            <person name="Foster-Nyarko E."/>
            <person name="Jarju S."/>
            <person name="Secka A."/>
            <person name="Antonio M."/>
            <person name="Oren A."/>
            <person name="Chaudhuri R.R."/>
            <person name="La Ragione R."/>
            <person name="Hildebrand F."/>
            <person name="Pallen M.J."/>
        </authorList>
    </citation>
    <scope>NUCLEOTIDE SEQUENCE</scope>
    <source>
        <strain evidence="2">ChiGjej3B3-7149</strain>
    </source>
</reference>
<gene>
    <name evidence="2" type="ORF">IAD36_05565</name>
</gene>